<keyword evidence="2" id="KW-1185">Reference proteome</keyword>
<evidence type="ECO:0000313" key="2">
    <source>
        <dbReference type="Proteomes" id="UP000735302"/>
    </source>
</evidence>
<evidence type="ECO:0000313" key="1">
    <source>
        <dbReference type="EMBL" id="GFO07171.1"/>
    </source>
</evidence>
<gene>
    <name evidence="1" type="ORF">PoB_003367600</name>
</gene>
<dbReference type="AlphaFoldDB" id="A0AAV4AKR2"/>
<protein>
    <submittedName>
        <fullName evidence="1">Uncharacterized protein</fullName>
    </submittedName>
</protein>
<reference evidence="1 2" key="1">
    <citation type="journal article" date="2021" name="Elife">
        <title>Chloroplast acquisition without the gene transfer in kleptoplastic sea slugs, Plakobranchus ocellatus.</title>
        <authorList>
            <person name="Maeda T."/>
            <person name="Takahashi S."/>
            <person name="Yoshida T."/>
            <person name="Shimamura S."/>
            <person name="Takaki Y."/>
            <person name="Nagai Y."/>
            <person name="Toyoda A."/>
            <person name="Suzuki Y."/>
            <person name="Arimoto A."/>
            <person name="Ishii H."/>
            <person name="Satoh N."/>
            <person name="Nishiyama T."/>
            <person name="Hasebe M."/>
            <person name="Maruyama T."/>
            <person name="Minagawa J."/>
            <person name="Obokata J."/>
            <person name="Shigenobu S."/>
        </authorList>
    </citation>
    <scope>NUCLEOTIDE SEQUENCE [LARGE SCALE GENOMIC DNA]</scope>
</reference>
<sequence length="111" mass="12753">MQQILQVIVNDDAKVMKLIKLYDMDYYHGKTVSISTPERYGDTKTLSKGDQGQKNTGYLRLSYARRTTRPVQIHVLILDLSVVMSVKHSQGGRLLHCIVWSKIKDSMRQKS</sequence>
<dbReference type="EMBL" id="BLXT01003842">
    <property type="protein sequence ID" value="GFO07171.1"/>
    <property type="molecule type" value="Genomic_DNA"/>
</dbReference>
<proteinExistence type="predicted"/>
<comment type="caution">
    <text evidence="1">The sequence shown here is derived from an EMBL/GenBank/DDBJ whole genome shotgun (WGS) entry which is preliminary data.</text>
</comment>
<dbReference type="Proteomes" id="UP000735302">
    <property type="component" value="Unassembled WGS sequence"/>
</dbReference>
<name>A0AAV4AKR2_9GAST</name>
<accession>A0AAV4AKR2</accession>
<organism evidence="1 2">
    <name type="scientific">Plakobranchus ocellatus</name>
    <dbReference type="NCBI Taxonomy" id="259542"/>
    <lineage>
        <taxon>Eukaryota</taxon>
        <taxon>Metazoa</taxon>
        <taxon>Spiralia</taxon>
        <taxon>Lophotrochozoa</taxon>
        <taxon>Mollusca</taxon>
        <taxon>Gastropoda</taxon>
        <taxon>Heterobranchia</taxon>
        <taxon>Euthyneura</taxon>
        <taxon>Panpulmonata</taxon>
        <taxon>Sacoglossa</taxon>
        <taxon>Placobranchoidea</taxon>
        <taxon>Plakobranchidae</taxon>
        <taxon>Plakobranchus</taxon>
    </lineage>
</organism>